<dbReference type="CDD" id="cd12797">
    <property type="entry name" value="M23_peptidase"/>
    <property type="match status" value="1"/>
</dbReference>
<evidence type="ECO:0000313" key="4">
    <source>
        <dbReference type="EMBL" id="QHI37485.1"/>
    </source>
</evidence>
<dbReference type="InterPro" id="IPR016047">
    <property type="entry name" value="M23ase_b-sheet_dom"/>
</dbReference>
<keyword evidence="1" id="KW-0732">Signal</keyword>
<feature type="domain" description="M23ase beta-sheet core" evidence="3">
    <location>
        <begin position="187"/>
        <end position="282"/>
    </location>
</feature>
<dbReference type="Gene3D" id="2.70.70.10">
    <property type="entry name" value="Glucose Permease (Domain IIA)"/>
    <property type="match status" value="1"/>
</dbReference>
<name>A0A7L4ZLN0_9FLAO</name>
<dbReference type="Pfam" id="PF01551">
    <property type="entry name" value="Peptidase_M23"/>
    <property type="match status" value="1"/>
</dbReference>
<protein>
    <submittedName>
        <fullName evidence="4">Murein DD-endopeptidase MepM</fullName>
        <ecNumber evidence="4">3.4.24.-</ecNumber>
    </submittedName>
</protein>
<keyword evidence="2" id="KW-0472">Membrane</keyword>
<organism evidence="4 5">
    <name type="scientific">Kordia antarctica</name>
    <dbReference type="NCBI Taxonomy" id="1218801"/>
    <lineage>
        <taxon>Bacteria</taxon>
        <taxon>Pseudomonadati</taxon>
        <taxon>Bacteroidota</taxon>
        <taxon>Flavobacteriia</taxon>
        <taxon>Flavobacteriales</taxon>
        <taxon>Flavobacteriaceae</taxon>
        <taxon>Kordia</taxon>
    </lineage>
</organism>
<accession>A0A7L4ZLN0</accession>
<dbReference type="OrthoDB" id="9814377at2"/>
<dbReference type="RefSeq" id="WP_160130107.1">
    <property type="nucleotide sequence ID" value="NZ_CP019288.1"/>
</dbReference>
<keyword evidence="2" id="KW-1133">Transmembrane helix</keyword>
<dbReference type="InterPro" id="IPR050570">
    <property type="entry name" value="Cell_wall_metabolism_enzyme"/>
</dbReference>
<dbReference type="GO" id="GO:0004222">
    <property type="term" value="F:metalloendopeptidase activity"/>
    <property type="evidence" value="ECO:0007669"/>
    <property type="project" value="TreeGrafter"/>
</dbReference>
<gene>
    <name evidence="4" type="primary">mepM_6</name>
    <name evidence="4" type="ORF">IMCC3317_28640</name>
</gene>
<dbReference type="EMBL" id="CP019288">
    <property type="protein sequence ID" value="QHI37485.1"/>
    <property type="molecule type" value="Genomic_DNA"/>
</dbReference>
<evidence type="ECO:0000256" key="1">
    <source>
        <dbReference type="ARBA" id="ARBA00022729"/>
    </source>
</evidence>
<dbReference type="SUPFAM" id="SSF51261">
    <property type="entry name" value="Duplicated hybrid motif"/>
    <property type="match status" value="1"/>
</dbReference>
<reference evidence="4 5" key="1">
    <citation type="journal article" date="2013" name="Int. J. Syst. Evol. Microbiol.">
        <title>Kordia antarctica sp. nov., isolated from Antarctic seawater.</title>
        <authorList>
            <person name="Baek K."/>
            <person name="Choi A."/>
            <person name="Kang I."/>
            <person name="Lee K."/>
            <person name="Cho J.C."/>
        </authorList>
    </citation>
    <scope>NUCLEOTIDE SEQUENCE [LARGE SCALE GENOMIC DNA]</scope>
    <source>
        <strain evidence="4 5">IMCC3317</strain>
    </source>
</reference>
<keyword evidence="5" id="KW-1185">Reference proteome</keyword>
<keyword evidence="4" id="KW-0378">Hydrolase</keyword>
<evidence type="ECO:0000313" key="5">
    <source>
        <dbReference type="Proteomes" id="UP000464657"/>
    </source>
</evidence>
<dbReference type="Proteomes" id="UP000464657">
    <property type="component" value="Chromosome"/>
</dbReference>
<evidence type="ECO:0000259" key="3">
    <source>
        <dbReference type="Pfam" id="PF01551"/>
    </source>
</evidence>
<feature type="transmembrane region" description="Helical" evidence="2">
    <location>
        <begin position="42"/>
        <end position="66"/>
    </location>
</feature>
<dbReference type="KEGG" id="kan:IMCC3317_28640"/>
<dbReference type="AlphaFoldDB" id="A0A7L4ZLN0"/>
<dbReference type="PANTHER" id="PTHR21666:SF289">
    <property type="entry name" value="L-ALA--D-GLU ENDOPEPTIDASE"/>
    <property type="match status" value="1"/>
</dbReference>
<keyword evidence="2" id="KW-0812">Transmembrane</keyword>
<dbReference type="PANTHER" id="PTHR21666">
    <property type="entry name" value="PEPTIDASE-RELATED"/>
    <property type="match status" value="1"/>
</dbReference>
<dbReference type="EC" id="3.4.24.-" evidence="4"/>
<dbReference type="InterPro" id="IPR011055">
    <property type="entry name" value="Dup_hybrid_motif"/>
</dbReference>
<evidence type="ECO:0000256" key="2">
    <source>
        <dbReference type="SAM" id="Phobius"/>
    </source>
</evidence>
<proteinExistence type="predicted"/>
<sequence length="290" mass="32674">MAKDKQKKQRLKKRLLHKYRLVILNEDTFEERISFKLTRLNVFVLVTFSAILLIVLTTFLIAFTSLREYIPGYSSTALKQKAIDLNEKIDSLQQVTVRDSMYLASIRNVLTGEIKSASINKDSLYRSVEVDPDEVDLTPSKQDSLLREEVAQEDKYNLFETATSKVNFVLFPPVKGQITQEFNPKEKHFAIDVVVPKGTPVKATADGTVIFSEWTAATGYVIIIEHANNMISVYKHNASLTKQQSDLVTAGEVIATVGNTGELTTGPHLHFELWSEGYPVNPATFIDFKL</sequence>